<dbReference type="Pfam" id="PF21447">
    <property type="entry name" value="Ppx-GppA_III"/>
    <property type="match status" value="1"/>
</dbReference>
<gene>
    <name evidence="5" type="ORF">H1P_1210015</name>
</gene>
<dbReference type="PIRSF" id="PIRSF001267">
    <property type="entry name" value="Pyrophosphatase_GppA_Ppx"/>
    <property type="match status" value="1"/>
</dbReference>
<evidence type="ECO:0000313" key="6">
    <source>
        <dbReference type="Proteomes" id="UP000320055"/>
    </source>
</evidence>
<dbReference type="InterPro" id="IPR050273">
    <property type="entry name" value="GppA/Ppx_hydrolase"/>
</dbReference>
<evidence type="ECO:0000259" key="3">
    <source>
        <dbReference type="Pfam" id="PF02541"/>
    </source>
</evidence>
<dbReference type="GO" id="GO:0016462">
    <property type="term" value="F:pyrophosphatase activity"/>
    <property type="evidence" value="ECO:0007669"/>
    <property type="project" value="TreeGrafter"/>
</dbReference>
<dbReference type="InterPro" id="IPR030673">
    <property type="entry name" value="PyroPPase_GppA_Ppx"/>
</dbReference>
<dbReference type="FunFam" id="3.30.420.40:FF:000023">
    <property type="entry name" value="Guanosine-5'-triphosphate,3'-diphosphate pyrophosphatase"/>
    <property type="match status" value="1"/>
</dbReference>
<dbReference type="PANTHER" id="PTHR30005:SF0">
    <property type="entry name" value="RETROGRADE REGULATION PROTEIN 2"/>
    <property type="match status" value="1"/>
</dbReference>
<keyword evidence="2" id="KW-0378">Hydrolase</keyword>
<accession>A0A563VK68</accession>
<feature type="domain" description="Ppx/GppA phosphatase N-terminal" evidence="3">
    <location>
        <begin position="40"/>
        <end position="333"/>
    </location>
</feature>
<dbReference type="InterPro" id="IPR043129">
    <property type="entry name" value="ATPase_NBD"/>
</dbReference>
<evidence type="ECO:0000259" key="4">
    <source>
        <dbReference type="Pfam" id="PF21447"/>
    </source>
</evidence>
<protein>
    <submittedName>
        <fullName evidence="5">Ppx/GppA phosphatase</fullName>
    </submittedName>
</protein>
<dbReference type="Proteomes" id="UP000320055">
    <property type="component" value="Unassembled WGS sequence"/>
</dbReference>
<dbReference type="RefSeq" id="WP_144869582.1">
    <property type="nucleotide sequence ID" value="NZ_LR213874.1"/>
</dbReference>
<feature type="domain" description="Ppx/GppA phosphatase C-terminal" evidence="4">
    <location>
        <begin position="349"/>
        <end position="528"/>
    </location>
</feature>
<dbReference type="Gene3D" id="1.10.3210.10">
    <property type="entry name" value="Hypothetical protein af1432"/>
    <property type="match status" value="1"/>
</dbReference>
<organism evidence="5 6">
    <name type="scientific">Hyella patelloides LEGE 07179</name>
    <dbReference type="NCBI Taxonomy" id="945734"/>
    <lineage>
        <taxon>Bacteria</taxon>
        <taxon>Bacillati</taxon>
        <taxon>Cyanobacteriota</taxon>
        <taxon>Cyanophyceae</taxon>
        <taxon>Pleurocapsales</taxon>
        <taxon>Hyellaceae</taxon>
        <taxon>Hyella</taxon>
    </lineage>
</organism>
<dbReference type="EMBL" id="CAACVJ010000026">
    <property type="protein sequence ID" value="VEP11824.1"/>
    <property type="molecule type" value="Genomic_DNA"/>
</dbReference>
<dbReference type="InterPro" id="IPR048950">
    <property type="entry name" value="Ppx_GppA_C"/>
</dbReference>
<dbReference type="InterPro" id="IPR003695">
    <property type="entry name" value="Ppx_GppA_N"/>
</dbReference>
<dbReference type="FunFam" id="1.10.3210.10:FF:000025">
    <property type="entry name" value="Exopolyphosphatase"/>
    <property type="match status" value="1"/>
</dbReference>
<evidence type="ECO:0000256" key="1">
    <source>
        <dbReference type="ARBA" id="ARBA00007125"/>
    </source>
</evidence>
<dbReference type="Pfam" id="PF02541">
    <property type="entry name" value="Ppx-GppA"/>
    <property type="match status" value="1"/>
</dbReference>
<dbReference type="OrthoDB" id="9807195at2"/>
<dbReference type="CDD" id="cd24006">
    <property type="entry name" value="ASKHA_NBD_PPX_GppA"/>
    <property type="match status" value="1"/>
</dbReference>
<keyword evidence="6" id="KW-1185">Reference proteome</keyword>
<dbReference type="Gene3D" id="3.30.420.150">
    <property type="entry name" value="Exopolyphosphatase. Domain 2"/>
    <property type="match status" value="1"/>
</dbReference>
<evidence type="ECO:0000256" key="2">
    <source>
        <dbReference type="ARBA" id="ARBA00022801"/>
    </source>
</evidence>
<dbReference type="PANTHER" id="PTHR30005">
    <property type="entry name" value="EXOPOLYPHOSPHATASE"/>
    <property type="match status" value="1"/>
</dbReference>
<name>A0A563VK68_9CYAN</name>
<proteinExistence type="inferred from homology"/>
<dbReference type="FunFam" id="3.30.420.150:FF:000013">
    <property type="entry name" value="Exopolyphosphatase"/>
    <property type="match status" value="1"/>
</dbReference>
<dbReference type="Gene3D" id="3.30.420.40">
    <property type="match status" value="1"/>
</dbReference>
<dbReference type="AlphaFoldDB" id="A0A563VK68"/>
<dbReference type="SUPFAM" id="SSF109604">
    <property type="entry name" value="HD-domain/PDEase-like"/>
    <property type="match status" value="1"/>
</dbReference>
<comment type="similarity">
    <text evidence="1">Belongs to the GppA/Ppx family.</text>
</comment>
<sequence>MVDSIYKPNTEIATSQGIAKKQKQTIAAIDIGTNSIHMVVVEVEPSLPAFFIITKEKDTVRLGDRDPKTGNLTSEAIERSLAALKRCKDLAESLKVNQIIAVATSATREAKNGLEFLRQIQKQLGITVNLISGQEEARRIYLGVLSGMDFGDRSHVIIDIGGGSTELILADNKQPRFLSSTKVGAVRLSHEFVTTDPISKSELATIHAYVRGMLERSTDEIWANLQLNENPCLVGTSGTIETLAAIDALEKQGTIPNPLNGYELSRDDLESIVDKLAGMTYEERFNIPGISDRRAEIIVPGAIILLETMKMLKLDSITICERALREGIIVDWMINNGFIDNRLKYQSEVRSRNVLKIAKKYQVNLESSQRIAQFALNLFDQTKDFLHDWHQEERELLWTAAILHNCGTYISHSAHHKHSYYLIRNAELLGFTELELELIANIARYHRKTKPKKKHEAYNKLPHKNYQLMVKQLSAILRIAVALDRRQKGAIAKFYSEVKPHSRELHLHLIPQYIGDDCALELWSLDYKKEVFEEEYGVKLVANLLAHELNIS</sequence>
<dbReference type="SUPFAM" id="SSF53067">
    <property type="entry name" value="Actin-like ATPase domain"/>
    <property type="match status" value="2"/>
</dbReference>
<reference evidence="5 6" key="1">
    <citation type="submission" date="2019-01" db="EMBL/GenBank/DDBJ databases">
        <authorList>
            <person name="Brito A."/>
        </authorList>
    </citation>
    <scope>NUCLEOTIDE SEQUENCE [LARGE SCALE GENOMIC DNA]</scope>
    <source>
        <strain evidence="5">1</strain>
    </source>
</reference>
<evidence type="ECO:0000313" key="5">
    <source>
        <dbReference type="EMBL" id="VEP11824.1"/>
    </source>
</evidence>